<proteinExistence type="predicted"/>
<evidence type="ECO:0000313" key="2">
    <source>
        <dbReference type="EMBL" id="OGY33632.1"/>
    </source>
</evidence>
<reference evidence="2 3" key="1">
    <citation type="journal article" date="2016" name="Nat. Commun.">
        <title>Thousands of microbial genomes shed light on interconnected biogeochemical processes in an aquifer system.</title>
        <authorList>
            <person name="Anantharaman K."/>
            <person name="Brown C.T."/>
            <person name="Hug L.A."/>
            <person name="Sharon I."/>
            <person name="Castelle C.J."/>
            <person name="Probst A.J."/>
            <person name="Thomas B.C."/>
            <person name="Singh A."/>
            <person name="Wilkins M.J."/>
            <person name="Karaoz U."/>
            <person name="Brodie E.L."/>
            <person name="Williams K.H."/>
            <person name="Hubbard S.S."/>
            <person name="Banfield J.F."/>
        </authorList>
    </citation>
    <scope>NUCLEOTIDE SEQUENCE [LARGE SCALE GENOMIC DNA]</scope>
</reference>
<organism evidence="2 3">
    <name type="scientific">Candidatus Andersenbacteria bacterium RIFCSPHIGHO2_12_FULL_45_11</name>
    <dbReference type="NCBI Taxonomy" id="1797281"/>
    <lineage>
        <taxon>Bacteria</taxon>
        <taxon>Candidatus Anderseniibacteriota</taxon>
    </lineage>
</organism>
<gene>
    <name evidence="2" type="ORF">A3D99_03735</name>
</gene>
<dbReference type="InterPro" id="IPR000086">
    <property type="entry name" value="NUDIX_hydrolase_dom"/>
</dbReference>
<dbReference type="InterPro" id="IPR015797">
    <property type="entry name" value="NUDIX_hydrolase-like_dom_sf"/>
</dbReference>
<dbReference type="SUPFAM" id="SSF55811">
    <property type="entry name" value="Nudix"/>
    <property type="match status" value="1"/>
</dbReference>
<dbReference type="Gene3D" id="3.90.79.10">
    <property type="entry name" value="Nucleoside Triphosphate Pyrophosphohydrolase"/>
    <property type="match status" value="1"/>
</dbReference>
<comment type="caution">
    <text evidence="2">The sequence shown here is derived from an EMBL/GenBank/DDBJ whole genome shotgun (WGS) entry which is preliminary data.</text>
</comment>
<evidence type="ECO:0000259" key="1">
    <source>
        <dbReference type="PROSITE" id="PS51462"/>
    </source>
</evidence>
<dbReference type="AlphaFoldDB" id="A0A1G1X0U5"/>
<sequence>MAEFRPALFKVGLFAVIGRIINQNSVGILVNVRTDQEKQRKLAELPDDWEGVIVDLPGGTFQMGDDTFQTCLAREIREETGGCEPGFFASILGPFPMIKADTGTADKPHDLAFVAACEITGEPIPTPEASEHRWVTWKQLQEETEFRLPGKLGKNGRMAKMIEAAMPLFAAQ</sequence>
<protein>
    <recommendedName>
        <fullName evidence="1">Nudix hydrolase domain-containing protein</fullName>
    </recommendedName>
</protein>
<name>A0A1G1X0U5_9BACT</name>
<dbReference type="CDD" id="cd02883">
    <property type="entry name" value="NUDIX_Hydrolase"/>
    <property type="match status" value="1"/>
</dbReference>
<dbReference type="Proteomes" id="UP000177528">
    <property type="component" value="Unassembled WGS sequence"/>
</dbReference>
<dbReference type="Pfam" id="PF00293">
    <property type="entry name" value="NUDIX"/>
    <property type="match status" value="1"/>
</dbReference>
<evidence type="ECO:0000313" key="3">
    <source>
        <dbReference type="Proteomes" id="UP000177528"/>
    </source>
</evidence>
<accession>A0A1G1X0U5</accession>
<feature type="domain" description="Nudix hydrolase" evidence="1">
    <location>
        <begin position="11"/>
        <end position="160"/>
    </location>
</feature>
<dbReference type="PROSITE" id="PS51462">
    <property type="entry name" value="NUDIX"/>
    <property type="match status" value="1"/>
</dbReference>
<dbReference type="EMBL" id="MHHR01000028">
    <property type="protein sequence ID" value="OGY33632.1"/>
    <property type="molecule type" value="Genomic_DNA"/>
</dbReference>